<evidence type="ECO:0000313" key="2">
    <source>
        <dbReference type="EMBL" id="CAL1360982.1"/>
    </source>
</evidence>
<proteinExistence type="predicted"/>
<protein>
    <submittedName>
        <fullName evidence="2">Uncharacterized protein</fullName>
    </submittedName>
</protein>
<accession>A0AAV2CWR8</accession>
<dbReference type="Proteomes" id="UP001497516">
    <property type="component" value="Chromosome 10"/>
</dbReference>
<sequence length="78" mass="8870">MASRNDRSSKLEAWVDRVVTELRSKLREIGMLRLIPKMLVLIVVQRQNAASRSTSPSRRLHQGFTGDAPTMTLTRFST</sequence>
<evidence type="ECO:0000256" key="1">
    <source>
        <dbReference type="SAM" id="MobiDB-lite"/>
    </source>
</evidence>
<gene>
    <name evidence="2" type="ORF">LTRI10_LOCUS8381</name>
</gene>
<evidence type="ECO:0000313" key="3">
    <source>
        <dbReference type="Proteomes" id="UP001497516"/>
    </source>
</evidence>
<reference evidence="2 3" key="1">
    <citation type="submission" date="2024-04" db="EMBL/GenBank/DDBJ databases">
        <authorList>
            <person name="Fracassetti M."/>
        </authorList>
    </citation>
    <scope>NUCLEOTIDE SEQUENCE [LARGE SCALE GENOMIC DNA]</scope>
</reference>
<name>A0AAV2CWR8_9ROSI</name>
<keyword evidence="3" id="KW-1185">Reference proteome</keyword>
<feature type="region of interest" description="Disordered" evidence="1">
    <location>
        <begin position="51"/>
        <end position="78"/>
    </location>
</feature>
<dbReference type="EMBL" id="OZ034814">
    <property type="protein sequence ID" value="CAL1360982.1"/>
    <property type="molecule type" value="Genomic_DNA"/>
</dbReference>
<organism evidence="2 3">
    <name type="scientific">Linum trigynum</name>
    <dbReference type="NCBI Taxonomy" id="586398"/>
    <lineage>
        <taxon>Eukaryota</taxon>
        <taxon>Viridiplantae</taxon>
        <taxon>Streptophyta</taxon>
        <taxon>Embryophyta</taxon>
        <taxon>Tracheophyta</taxon>
        <taxon>Spermatophyta</taxon>
        <taxon>Magnoliopsida</taxon>
        <taxon>eudicotyledons</taxon>
        <taxon>Gunneridae</taxon>
        <taxon>Pentapetalae</taxon>
        <taxon>rosids</taxon>
        <taxon>fabids</taxon>
        <taxon>Malpighiales</taxon>
        <taxon>Linaceae</taxon>
        <taxon>Linum</taxon>
    </lineage>
</organism>
<dbReference type="AlphaFoldDB" id="A0AAV2CWR8"/>